<name>A0A5B6X348_9ROSI</name>
<dbReference type="PANTHER" id="PTHR45835">
    <property type="entry name" value="YALI0A06105P"/>
    <property type="match status" value="1"/>
</dbReference>
<dbReference type="GO" id="GO:0003676">
    <property type="term" value="F:nucleic acid binding"/>
    <property type="evidence" value="ECO:0007669"/>
    <property type="project" value="InterPro"/>
</dbReference>
<evidence type="ECO:0000313" key="2">
    <source>
        <dbReference type="EMBL" id="KAA3487512.1"/>
    </source>
</evidence>
<gene>
    <name evidence="2" type="ORF">EPI10_031331</name>
</gene>
<dbReference type="PANTHER" id="PTHR45835:SF99">
    <property type="entry name" value="CHROMO DOMAIN-CONTAINING PROTEIN-RELATED"/>
    <property type="match status" value="1"/>
</dbReference>
<dbReference type="OrthoDB" id="1909122at2759"/>
<keyword evidence="3" id="KW-1185">Reference proteome</keyword>
<dbReference type="SUPFAM" id="SSF53098">
    <property type="entry name" value="Ribonuclease H-like"/>
    <property type="match status" value="1"/>
</dbReference>
<keyword evidence="2" id="KW-0808">Transferase</keyword>
<dbReference type="InterPro" id="IPR012337">
    <property type="entry name" value="RNaseH-like_sf"/>
</dbReference>
<sequence length="158" mass="18721">MRLHGVPLSIISYCYSRFTSRFWGKLHEALGSRLNFRTTFHLQTDGQLEKIVQILEDMLQCCIIGFEGSWEKYFLLVEFTYNNSYHSSIKMALYEVLYGHKCRNLLYWSELNERKKGKLSPRFIGPYEVLQIIRPVAYRLALPPKLNRIHNVFHVSML</sequence>
<reference evidence="3" key="1">
    <citation type="journal article" date="2019" name="Plant Biotechnol. J.">
        <title>Genome sequencing of the Australian wild diploid species Gossypium australe highlights disease resistance and delayed gland morphogenesis.</title>
        <authorList>
            <person name="Cai Y."/>
            <person name="Cai X."/>
            <person name="Wang Q."/>
            <person name="Wang P."/>
            <person name="Zhang Y."/>
            <person name="Cai C."/>
            <person name="Xu Y."/>
            <person name="Wang K."/>
            <person name="Zhou Z."/>
            <person name="Wang C."/>
            <person name="Geng S."/>
            <person name="Li B."/>
            <person name="Dong Q."/>
            <person name="Hou Y."/>
            <person name="Wang H."/>
            <person name="Ai P."/>
            <person name="Liu Z."/>
            <person name="Yi F."/>
            <person name="Sun M."/>
            <person name="An G."/>
            <person name="Cheng J."/>
            <person name="Zhang Y."/>
            <person name="Shi Q."/>
            <person name="Xie Y."/>
            <person name="Shi X."/>
            <person name="Chang Y."/>
            <person name="Huang F."/>
            <person name="Chen Y."/>
            <person name="Hong S."/>
            <person name="Mi L."/>
            <person name="Sun Q."/>
            <person name="Zhang L."/>
            <person name="Zhou B."/>
            <person name="Peng R."/>
            <person name="Zhang X."/>
            <person name="Liu F."/>
        </authorList>
    </citation>
    <scope>NUCLEOTIDE SEQUENCE [LARGE SCALE GENOMIC DNA]</scope>
    <source>
        <strain evidence="3">cv. PA1801</strain>
    </source>
</reference>
<protein>
    <submittedName>
        <fullName evidence="2">Reverse transcriptase</fullName>
    </submittedName>
</protein>
<dbReference type="Proteomes" id="UP000325315">
    <property type="component" value="Unassembled WGS sequence"/>
</dbReference>
<evidence type="ECO:0000313" key="3">
    <source>
        <dbReference type="Proteomes" id="UP000325315"/>
    </source>
</evidence>
<proteinExistence type="predicted"/>
<dbReference type="Gene3D" id="3.30.420.10">
    <property type="entry name" value="Ribonuclease H-like superfamily/Ribonuclease H"/>
    <property type="match status" value="1"/>
</dbReference>
<keyword evidence="2" id="KW-0548">Nucleotidyltransferase</keyword>
<accession>A0A5B6X348</accession>
<dbReference type="InterPro" id="IPR036397">
    <property type="entry name" value="RNaseH_sf"/>
</dbReference>
<dbReference type="GO" id="GO:0003964">
    <property type="term" value="F:RNA-directed DNA polymerase activity"/>
    <property type="evidence" value="ECO:0007669"/>
    <property type="project" value="UniProtKB-KW"/>
</dbReference>
<evidence type="ECO:0000259" key="1">
    <source>
        <dbReference type="Pfam" id="PF24626"/>
    </source>
</evidence>
<keyword evidence="2" id="KW-0695">RNA-directed DNA polymerase</keyword>
<dbReference type="EMBL" id="SMMG02000001">
    <property type="protein sequence ID" value="KAA3487512.1"/>
    <property type="molecule type" value="Genomic_DNA"/>
</dbReference>
<dbReference type="AlphaFoldDB" id="A0A5B6X348"/>
<dbReference type="Pfam" id="PF24626">
    <property type="entry name" value="SH3_Tf2-1"/>
    <property type="match status" value="1"/>
</dbReference>
<feature type="domain" description="Tf2-1-like SH3-like" evidence="1">
    <location>
        <begin position="113"/>
        <end position="158"/>
    </location>
</feature>
<organism evidence="2 3">
    <name type="scientific">Gossypium australe</name>
    <dbReference type="NCBI Taxonomy" id="47621"/>
    <lineage>
        <taxon>Eukaryota</taxon>
        <taxon>Viridiplantae</taxon>
        <taxon>Streptophyta</taxon>
        <taxon>Embryophyta</taxon>
        <taxon>Tracheophyta</taxon>
        <taxon>Spermatophyta</taxon>
        <taxon>Magnoliopsida</taxon>
        <taxon>eudicotyledons</taxon>
        <taxon>Gunneridae</taxon>
        <taxon>Pentapetalae</taxon>
        <taxon>rosids</taxon>
        <taxon>malvids</taxon>
        <taxon>Malvales</taxon>
        <taxon>Malvaceae</taxon>
        <taxon>Malvoideae</taxon>
        <taxon>Gossypium</taxon>
    </lineage>
</organism>
<dbReference type="InterPro" id="IPR056924">
    <property type="entry name" value="SH3_Tf2-1"/>
</dbReference>
<comment type="caution">
    <text evidence="2">The sequence shown here is derived from an EMBL/GenBank/DDBJ whole genome shotgun (WGS) entry which is preliminary data.</text>
</comment>